<reference evidence="2 3" key="1">
    <citation type="submission" date="2023-02" db="EMBL/GenBank/DDBJ databases">
        <title>Dictyobacter halimunensis sp. nov., a new member of the class Ktedonobacteria from forest soil in a geothermal area.</title>
        <authorList>
            <person name="Rachmania M.K."/>
            <person name="Ningsih F."/>
            <person name="Sakai Y."/>
            <person name="Yabe S."/>
            <person name="Yokota A."/>
            <person name="Sjamsuridzal W."/>
        </authorList>
    </citation>
    <scope>NUCLEOTIDE SEQUENCE [LARGE SCALE GENOMIC DNA]</scope>
    <source>
        <strain evidence="2 3">S3.2.2.5</strain>
    </source>
</reference>
<sequence>MIPSVEGTRSGTWSLRDKPGRARRPKRGAGAAAPDWGTGGCAPGFSSFISRRPKGGYNGVTGALPLSHQLLLSFS</sequence>
<proteinExistence type="predicted"/>
<gene>
    <name evidence="2" type="ORF">KDH_64170</name>
</gene>
<comment type="caution">
    <text evidence="2">The sequence shown here is derived from an EMBL/GenBank/DDBJ whole genome shotgun (WGS) entry which is preliminary data.</text>
</comment>
<feature type="region of interest" description="Disordered" evidence="1">
    <location>
        <begin position="1"/>
        <end position="36"/>
    </location>
</feature>
<dbReference type="EMBL" id="BSRI01000002">
    <property type="protein sequence ID" value="GLV59591.1"/>
    <property type="molecule type" value="Genomic_DNA"/>
</dbReference>
<name>A0ABQ6G159_9CHLR</name>
<organism evidence="2 3">
    <name type="scientific">Dictyobacter halimunensis</name>
    <dbReference type="NCBI Taxonomy" id="3026934"/>
    <lineage>
        <taxon>Bacteria</taxon>
        <taxon>Bacillati</taxon>
        <taxon>Chloroflexota</taxon>
        <taxon>Ktedonobacteria</taxon>
        <taxon>Ktedonobacterales</taxon>
        <taxon>Dictyobacteraceae</taxon>
        <taxon>Dictyobacter</taxon>
    </lineage>
</organism>
<evidence type="ECO:0000313" key="3">
    <source>
        <dbReference type="Proteomes" id="UP001344906"/>
    </source>
</evidence>
<protein>
    <submittedName>
        <fullName evidence="2">Uncharacterized protein</fullName>
    </submittedName>
</protein>
<evidence type="ECO:0000313" key="2">
    <source>
        <dbReference type="EMBL" id="GLV59591.1"/>
    </source>
</evidence>
<accession>A0ABQ6G159</accession>
<keyword evidence="3" id="KW-1185">Reference proteome</keyword>
<evidence type="ECO:0000256" key="1">
    <source>
        <dbReference type="SAM" id="MobiDB-lite"/>
    </source>
</evidence>
<dbReference type="Proteomes" id="UP001344906">
    <property type="component" value="Unassembled WGS sequence"/>
</dbReference>